<dbReference type="SUPFAM" id="SSF89095">
    <property type="entry name" value="GatB/YqeY motif"/>
    <property type="match status" value="1"/>
</dbReference>
<dbReference type="GO" id="GO:0016740">
    <property type="term" value="F:transferase activity"/>
    <property type="evidence" value="ECO:0007669"/>
    <property type="project" value="UniProtKB-KW"/>
</dbReference>
<dbReference type="Pfam" id="PF02637">
    <property type="entry name" value="GatB_Yqey"/>
    <property type="match status" value="1"/>
</dbReference>
<keyword evidence="3 7" id="KW-0547">Nucleotide-binding</keyword>
<keyword evidence="5 7" id="KW-0648">Protein biosynthesis</keyword>
<dbReference type="GO" id="GO:0005739">
    <property type="term" value="C:mitochondrion"/>
    <property type="evidence" value="ECO:0007669"/>
    <property type="project" value="UniProtKB-SubCell"/>
</dbReference>
<dbReference type="GO" id="GO:0070681">
    <property type="term" value="P:glutaminyl-tRNAGln biosynthesis via transamidation"/>
    <property type="evidence" value="ECO:0007669"/>
    <property type="project" value="UniProtKB-UniRule"/>
</dbReference>
<dbReference type="AlphaFoldDB" id="A0A4V1M513"/>
<feature type="compositionally biased region" description="Polar residues" evidence="8">
    <location>
        <begin position="249"/>
        <end position="260"/>
    </location>
</feature>
<dbReference type="HAMAP" id="MF_00121">
    <property type="entry name" value="GatB"/>
    <property type="match status" value="1"/>
</dbReference>
<dbReference type="PROSITE" id="PS01234">
    <property type="entry name" value="GATB"/>
    <property type="match status" value="1"/>
</dbReference>
<evidence type="ECO:0000256" key="2">
    <source>
        <dbReference type="ARBA" id="ARBA00022598"/>
    </source>
</evidence>
<keyword evidence="10" id="KW-0808">Transferase</keyword>
<dbReference type="InterPro" id="IPR003789">
    <property type="entry name" value="Asn/Gln_tRNA_amidoTrase-B-like"/>
</dbReference>
<dbReference type="PANTHER" id="PTHR11659:SF0">
    <property type="entry name" value="GLUTAMYL-TRNA(GLN) AMIDOTRANSFERASE SUBUNIT B, MITOCHONDRIAL"/>
    <property type="match status" value="1"/>
</dbReference>
<dbReference type="Pfam" id="PF02934">
    <property type="entry name" value="GatB_N"/>
    <property type="match status" value="1"/>
</dbReference>
<keyword evidence="4 7" id="KW-0067">ATP-binding</keyword>
<dbReference type="InterPro" id="IPR004413">
    <property type="entry name" value="GatB"/>
</dbReference>
<gene>
    <name evidence="10" type="ORF">M231_00257</name>
</gene>
<dbReference type="GO" id="GO:0030956">
    <property type="term" value="C:glutamyl-tRNA(Gln) amidotransferase complex"/>
    <property type="evidence" value="ECO:0007669"/>
    <property type="project" value="UniProtKB-UniRule"/>
</dbReference>
<evidence type="ECO:0000256" key="1">
    <source>
        <dbReference type="ARBA" id="ARBA00005306"/>
    </source>
</evidence>
<evidence type="ECO:0000256" key="3">
    <source>
        <dbReference type="ARBA" id="ARBA00022741"/>
    </source>
</evidence>
<dbReference type="OrthoDB" id="1722066at2759"/>
<evidence type="ECO:0000256" key="5">
    <source>
        <dbReference type="ARBA" id="ARBA00022917"/>
    </source>
</evidence>
<dbReference type="PANTHER" id="PTHR11659">
    <property type="entry name" value="GLUTAMYL-TRNA GLN AMIDOTRANSFERASE SUBUNIT B MITOCHONDRIAL AND PROKARYOTIC PET112-RELATED"/>
    <property type="match status" value="1"/>
</dbReference>
<dbReference type="Proteomes" id="UP000289152">
    <property type="component" value="Unassembled WGS sequence"/>
</dbReference>
<feature type="domain" description="Asn/Gln amidotransferase" evidence="9">
    <location>
        <begin position="344"/>
        <end position="494"/>
    </location>
</feature>
<dbReference type="InterPro" id="IPR023168">
    <property type="entry name" value="GatB_Yqey_C_2"/>
</dbReference>
<dbReference type="FunCoup" id="A0A4V1M513">
    <property type="interactions" value="268"/>
</dbReference>
<dbReference type="InterPro" id="IPR017959">
    <property type="entry name" value="Asn/Gln-tRNA_amidoTrfase_suB/E"/>
</dbReference>
<evidence type="ECO:0000256" key="7">
    <source>
        <dbReference type="HAMAP-Rule" id="MF_03147"/>
    </source>
</evidence>
<comment type="subunit">
    <text evidence="7">Subunit of the heterotrimeric GatCAB amidotransferase (AdT) complex, composed of A, B and C subunits.</text>
</comment>
<feature type="region of interest" description="Disordered" evidence="8">
    <location>
        <begin position="249"/>
        <end position="274"/>
    </location>
</feature>
<name>A0A4V1M513_TREME</name>
<dbReference type="NCBIfam" id="TIGR00133">
    <property type="entry name" value="gatB"/>
    <property type="match status" value="1"/>
</dbReference>
<dbReference type="NCBIfam" id="NF004012">
    <property type="entry name" value="PRK05477.1-2"/>
    <property type="match status" value="1"/>
</dbReference>
<organism evidence="10 11">
    <name type="scientific">Tremella mesenterica</name>
    <name type="common">Jelly fungus</name>
    <dbReference type="NCBI Taxonomy" id="5217"/>
    <lineage>
        <taxon>Eukaryota</taxon>
        <taxon>Fungi</taxon>
        <taxon>Dikarya</taxon>
        <taxon>Basidiomycota</taxon>
        <taxon>Agaricomycotina</taxon>
        <taxon>Tremellomycetes</taxon>
        <taxon>Tremellales</taxon>
        <taxon>Tremellaceae</taxon>
        <taxon>Tremella</taxon>
    </lineage>
</organism>
<dbReference type="GO" id="GO:0032543">
    <property type="term" value="P:mitochondrial translation"/>
    <property type="evidence" value="ECO:0007669"/>
    <property type="project" value="UniProtKB-UniRule"/>
</dbReference>
<dbReference type="InterPro" id="IPR018027">
    <property type="entry name" value="Asn/Gln_amidotransferase"/>
</dbReference>
<dbReference type="SUPFAM" id="SSF55931">
    <property type="entry name" value="Glutamine synthetase/guanido kinase"/>
    <property type="match status" value="1"/>
</dbReference>
<comment type="caution">
    <text evidence="10">The sequence shown here is derived from an EMBL/GenBank/DDBJ whole genome shotgun (WGS) entry which is preliminary data.</text>
</comment>
<dbReference type="SMART" id="SM00845">
    <property type="entry name" value="GatB_Yqey"/>
    <property type="match status" value="1"/>
</dbReference>
<dbReference type="InterPro" id="IPR017958">
    <property type="entry name" value="Gln-tRNA_amidoTrfase_suB_CS"/>
</dbReference>
<evidence type="ECO:0000256" key="6">
    <source>
        <dbReference type="ARBA" id="ARBA00047913"/>
    </source>
</evidence>
<reference evidence="10 11" key="1">
    <citation type="submission" date="2016-06" db="EMBL/GenBank/DDBJ databases">
        <title>Evolution of pathogenesis and genome organization in the Tremellales.</title>
        <authorList>
            <person name="Cuomo C."/>
            <person name="Litvintseva A."/>
            <person name="Heitman J."/>
            <person name="Chen Y."/>
            <person name="Sun S."/>
            <person name="Springer D."/>
            <person name="Dromer F."/>
            <person name="Young S."/>
            <person name="Zeng Q."/>
            <person name="Chapman S."/>
            <person name="Gujja S."/>
            <person name="Saif S."/>
            <person name="Birren B."/>
        </authorList>
    </citation>
    <scope>NUCLEOTIDE SEQUENCE [LARGE SCALE GENOMIC DNA]</scope>
    <source>
        <strain evidence="10 11">ATCC 28783</strain>
    </source>
</reference>
<dbReference type="InParanoid" id="A0A4V1M513"/>
<proteinExistence type="inferred from homology"/>
<dbReference type="InterPro" id="IPR006075">
    <property type="entry name" value="Asn/Gln-tRNA_Trfase_suB/E_cat"/>
</dbReference>
<dbReference type="GO" id="GO:0005524">
    <property type="term" value="F:ATP binding"/>
    <property type="evidence" value="ECO:0007669"/>
    <property type="project" value="UniProtKB-KW"/>
</dbReference>
<accession>A0A4V1M513</accession>
<comment type="similarity">
    <text evidence="1 7">Belongs to the GatB/GatE family. GatB subfamily.</text>
</comment>
<evidence type="ECO:0000313" key="10">
    <source>
        <dbReference type="EMBL" id="RXK42267.1"/>
    </source>
</evidence>
<dbReference type="EC" id="6.3.5.-" evidence="7"/>
<dbReference type="InterPro" id="IPR014746">
    <property type="entry name" value="Gln_synth/guanido_kin_cat_dom"/>
</dbReference>
<protein>
    <recommendedName>
        <fullName evidence="7">Glutamyl-tRNA(Gln) amidotransferase subunit B, mitochondrial</fullName>
        <shortName evidence="7">Glu-AdT subunit B</shortName>
        <ecNumber evidence="7">6.3.5.-</ecNumber>
    </recommendedName>
</protein>
<evidence type="ECO:0000256" key="8">
    <source>
        <dbReference type="SAM" id="MobiDB-lite"/>
    </source>
</evidence>
<evidence type="ECO:0000256" key="4">
    <source>
        <dbReference type="ARBA" id="ARBA00022840"/>
    </source>
</evidence>
<dbReference type="NCBIfam" id="NF004014">
    <property type="entry name" value="PRK05477.1-4"/>
    <property type="match status" value="1"/>
</dbReference>
<dbReference type="STRING" id="5217.A0A4V1M513"/>
<comment type="subcellular location">
    <subcellularLocation>
        <location evidence="7">Mitochondrion</location>
    </subcellularLocation>
</comment>
<dbReference type="GO" id="GO:0050567">
    <property type="term" value="F:glutaminyl-tRNA synthase (glutamine-hydrolyzing) activity"/>
    <property type="evidence" value="ECO:0007669"/>
    <property type="project" value="UniProtKB-UniRule"/>
</dbReference>
<sequence length="497" mass="56077">MPTTTKPSSREEDGWQTVIGLEIHAQLKTGRKLFSNAKISHHDPPNTHVEPFDRAYPGSLPVLDPEAIRLSILTALSLGCTINPRSTFDRKHYFYHDIPASYQITQHYNPLARGGRIRLDEMDGLEHPIEVNIEQLQVEQDTAKSQLIAGRRTIDLNRAGVGLMEIVTAPDMRSPNQAGAFVRKLQSLLRRVGSGDGDMENGNLRVDANISVNRIGQPFGTRCEIKNLNSVRFLQQALVSERRRQIEHYTTSSQPLQQETRGLDETTGETYSLRSKEDAEDYRYMPDSNLPAMIIPPSYIQQLQSTLPEMPWQTISRLTSTYNISSRDIATLINLDDQHFSVVRYWEDVVSGDKTLGKKSMNWVAHELLGQLKRVGLDWNIDRISPKLMREVILAVEDGSITGTTAKTIIRHCITSSSPQTSLNDILEYLGMTSLPEENLRELCQEAIRRLPKESELIKKGNTKIISRLIGEVMKISSGRADAKLAREVLVDLLMKE</sequence>
<comment type="function">
    <text evidence="7">Allows the formation of correctly charged Gln-tRNA(Gln) through the transamidation of misacylated Glu-tRNA(Gln) in the mitochondria. The reaction takes place in the presence of glutamine and ATP through an activated gamma-phospho-Glu-tRNA(Gln).</text>
</comment>
<evidence type="ECO:0000313" key="11">
    <source>
        <dbReference type="Proteomes" id="UP000289152"/>
    </source>
</evidence>
<keyword evidence="11" id="KW-1185">Reference proteome</keyword>
<dbReference type="EMBL" id="SDIL01000002">
    <property type="protein sequence ID" value="RXK42267.1"/>
    <property type="molecule type" value="Genomic_DNA"/>
</dbReference>
<dbReference type="Gene3D" id="1.10.10.410">
    <property type="match status" value="1"/>
</dbReference>
<evidence type="ECO:0000259" key="9">
    <source>
        <dbReference type="SMART" id="SM00845"/>
    </source>
</evidence>
<keyword evidence="7" id="KW-0496">Mitochondrion</keyword>
<keyword evidence="2 7" id="KW-0436">Ligase</keyword>
<comment type="catalytic activity">
    <reaction evidence="6 7">
        <text>L-glutamyl-tRNA(Gln) + L-glutamine + ATP + H2O = L-glutaminyl-tRNA(Gln) + L-glutamate + ADP + phosphate + H(+)</text>
        <dbReference type="Rhea" id="RHEA:17521"/>
        <dbReference type="Rhea" id="RHEA-COMP:9681"/>
        <dbReference type="Rhea" id="RHEA-COMP:9684"/>
        <dbReference type="ChEBI" id="CHEBI:15377"/>
        <dbReference type="ChEBI" id="CHEBI:15378"/>
        <dbReference type="ChEBI" id="CHEBI:29985"/>
        <dbReference type="ChEBI" id="CHEBI:30616"/>
        <dbReference type="ChEBI" id="CHEBI:43474"/>
        <dbReference type="ChEBI" id="CHEBI:58359"/>
        <dbReference type="ChEBI" id="CHEBI:78520"/>
        <dbReference type="ChEBI" id="CHEBI:78521"/>
        <dbReference type="ChEBI" id="CHEBI:456216"/>
    </reaction>
</comment>